<keyword evidence="2" id="KW-1185">Reference proteome</keyword>
<comment type="caution">
    <text evidence="1">The sequence shown here is derived from an EMBL/GenBank/DDBJ whole genome shotgun (WGS) entry which is preliminary data.</text>
</comment>
<proteinExistence type="predicted"/>
<name>A0ABV0PUB6_9TELE</name>
<dbReference type="EMBL" id="JAHRIO010089991">
    <property type="protein sequence ID" value="MEQ2187095.1"/>
    <property type="molecule type" value="Genomic_DNA"/>
</dbReference>
<dbReference type="Proteomes" id="UP001476798">
    <property type="component" value="Unassembled WGS sequence"/>
</dbReference>
<evidence type="ECO:0000313" key="2">
    <source>
        <dbReference type="Proteomes" id="UP001476798"/>
    </source>
</evidence>
<reference evidence="1 2" key="1">
    <citation type="submission" date="2021-06" db="EMBL/GenBank/DDBJ databases">
        <authorList>
            <person name="Palmer J.M."/>
        </authorList>
    </citation>
    <scope>NUCLEOTIDE SEQUENCE [LARGE SCALE GENOMIC DNA]</scope>
    <source>
        <strain evidence="1 2">GA_2019</strain>
        <tissue evidence="1">Muscle</tissue>
    </source>
</reference>
<organism evidence="1 2">
    <name type="scientific">Goodea atripinnis</name>
    <dbReference type="NCBI Taxonomy" id="208336"/>
    <lineage>
        <taxon>Eukaryota</taxon>
        <taxon>Metazoa</taxon>
        <taxon>Chordata</taxon>
        <taxon>Craniata</taxon>
        <taxon>Vertebrata</taxon>
        <taxon>Euteleostomi</taxon>
        <taxon>Actinopterygii</taxon>
        <taxon>Neopterygii</taxon>
        <taxon>Teleostei</taxon>
        <taxon>Neoteleostei</taxon>
        <taxon>Acanthomorphata</taxon>
        <taxon>Ovalentaria</taxon>
        <taxon>Atherinomorphae</taxon>
        <taxon>Cyprinodontiformes</taxon>
        <taxon>Goodeidae</taxon>
        <taxon>Goodea</taxon>
    </lineage>
</organism>
<evidence type="ECO:0000313" key="1">
    <source>
        <dbReference type="EMBL" id="MEQ2187095.1"/>
    </source>
</evidence>
<gene>
    <name evidence="1" type="ORF">GOODEAATRI_001029</name>
</gene>
<protein>
    <submittedName>
        <fullName evidence="1">Uncharacterized protein</fullName>
    </submittedName>
</protein>
<sequence>MTASLNLLLSICKRGGTSSWSSFKHSLAGPFRGPLCRQAANCSLGALHRDHKKPLKLPEREDCRELRA</sequence>
<accession>A0ABV0PUB6</accession>